<accession>A0ABP0JP13</accession>
<dbReference type="SUPFAM" id="SSF52087">
    <property type="entry name" value="CRAL/TRIO domain"/>
    <property type="match status" value="1"/>
</dbReference>
<dbReference type="InterPro" id="IPR001251">
    <property type="entry name" value="CRAL-TRIO_dom"/>
</dbReference>
<dbReference type="Pfam" id="PF00650">
    <property type="entry name" value="CRAL_TRIO"/>
    <property type="match status" value="1"/>
</dbReference>
<evidence type="ECO:0000313" key="2">
    <source>
        <dbReference type="Proteomes" id="UP001642484"/>
    </source>
</evidence>
<protein>
    <submittedName>
        <fullName evidence="1">Uncharacterized protein</fullName>
    </submittedName>
</protein>
<dbReference type="EMBL" id="CAXAMN010005914">
    <property type="protein sequence ID" value="CAK9015847.1"/>
    <property type="molecule type" value="Genomic_DNA"/>
</dbReference>
<organism evidence="1 2">
    <name type="scientific">Durusdinium trenchii</name>
    <dbReference type="NCBI Taxonomy" id="1381693"/>
    <lineage>
        <taxon>Eukaryota</taxon>
        <taxon>Sar</taxon>
        <taxon>Alveolata</taxon>
        <taxon>Dinophyceae</taxon>
        <taxon>Suessiales</taxon>
        <taxon>Symbiodiniaceae</taxon>
        <taxon>Durusdinium</taxon>
    </lineage>
</organism>
<evidence type="ECO:0000313" key="1">
    <source>
        <dbReference type="EMBL" id="CAK9015847.1"/>
    </source>
</evidence>
<dbReference type="InterPro" id="IPR036865">
    <property type="entry name" value="CRAL-TRIO_dom_sf"/>
</dbReference>
<dbReference type="Gene3D" id="3.40.525.10">
    <property type="entry name" value="CRAL-TRIO lipid binding domain"/>
    <property type="match status" value="1"/>
</dbReference>
<comment type="caution">
    <text evidence="1">The sequence shown here is derived from an EMBL/GenBank/DDBJ whole genome shotgun (WGS) entry which is preliminary data.</text>
</comment>
<reference evidence="1 2" key="1">
    <citation type="submission" date="2024-02" db="EMBL/GenBank/DDBJ databases">
        <authorList>
            <person name="Chen Y."/>
            <person name="Shah S."/>
            <person name="Dougan E. K."/>
            <person name="Thang M."/>
            <person name="Chan C."/>
        </authorList>
    </citation>
    <scope>NUCLEOTIDE SEQUENCE [LARGE SCALE GENOMIC DNA]</scope>
</reference>
<gene>
    <name evidence="1" type="ORF">CCMP2556_LOCUS12251</name>
</gene>
<dbReference type="Proteomes" id="UP001642484">
    <property type="component" value="Unassembled WGS sequence"/>
</dbReference>
<name>A0ABP0JP13_9DINO</name>
<dbReference type="CDD" id="cd00170">
    <property type="entry name" value="SEC14"/>
    <property type="match status" value="1"/>
</dbReference>
<sequence length="295" mass="33503">MPSVCCGCFLGVSEVHLVFGKRWMVIKRPQRSPKPKSCPEELKLPGVVPVGSNSTDLQLLDEKNKPEETSNVEGPSSWSMLQKSFPDSPKSELRRFADGWPKPNAAIKAYENHLAWRNLSKAEELEEARDELPEWISRGHFVAKDGSAAIFLQMARTDCQKPTELYFKALCCAIEEVVPRHDYVEQFEKITILIDTRGHPGWPNPKPHELLPLLRMCSRQLPLHYPGVMKRIVVYPVPLAAVLFARMALTFVDSLTRNRICLISERTKGGFEKSLEEYVSKDSLPPYARARHPNL</sequence>
<keyword evidence="2" id="KW-1185">Reference proteome</keyword>
<dbReference type="PROSITE" id="PS50191">
    <property type="entry name" value="CRAL_TRIO"/>
    <property type="match status" value="1"/>
</dbReference>
<proteinExistence type="predicted"/>